<reference evidence="1 2" key="1">
    <citation type="submission" date="2011-05" db="EMBL/GenBank/DDBJ databases">
        <title>Whole genome sequence of Microlunatus phosphovorus NM-1.</title>
        <authorList>
            <person name="Hosoyama A."/>
            <person name="Sasaki K."/>
            <person name="Harada T."/>
            <person name="Igarashi R."/>
            <person name="Kawakoshi A."/>
            <person name="Sasagawa M."/>
            <person name="Fukada J."/>
            <person name="Nakamura S."/>
            <person name="Katano Y."/>
            <person name="Hanada S."/>
            <person name="Kamagata Y."/>
            <person name="Nakamura N."/>
            <person name="Yamazaki S."/>
            <person name="Fujita N."/>
        </authorList>
    </citation>
    <scope>NUCLEOTIDE SEQUENCE [LARGE SCALE GENOMIC DNA]</scope>
    <source>
        <strain evidence="2">ATCC 700054 / DSM 10555 / JCM 9379 / NBRC 101784 / NCIMB 13414 / VKM Ac-1990 / NM-1</strain>
    </source>
</reference>
<organism evidence="1 2">
    <name type="scientific">Microlunatus phosphovorus (strain ATCC 700054 / DSM 10555 / JCM 9379 / NBRC 101784 / NCIMB 13414 / VKM Ac-1990 / NM-1)</name>
    <dbReference type="NCBI Taxonomy" id="1032480"/>
    <lineage>
        <taxon>Bacteria</taxon>
        <taxon>Bacillati</taxon>
        <taxon>Actinomycetota</taxon>
        <taxon>Actinomycetes</taxon>
        <taxon>Propionibacteriales</taxon>
        <taxon>Propionibacteriaceae</taxon>
        <taxon>Microlunatus</taxon>
    </lineage>
</organism>
<evidence type="ECO:0008006" key="3">
    <source>
        <dbReference type="Google" id="ProtNLM"/>
    </source>
</evidence>
<dbReference type="AlphaFoldDB" id="F5XG42"/>
<dbReference type="Proteomes" id="UP000007947">
    <property type="component" value="Chromosome"/>
</dbReference>
<sequence>MSFEGIPVAALDFYDDLEQDNSKTFWQAHKSVYDEAVQRPMSDLMDQVAADFGEPKLFRPYRDVRFSKDKTPYKTHQGVFVAAFPGGGWYVHVDAAGVLVGAGWYAADAKALAAIRHHVDLDGERLRGLIAELERDGWEISGDRLRTTPRGWSADHPHLDLLRHKTMFASRRYDNDPVVHTAEFADRLRTDWTAARPLVEWVAAAVADG</sequence>
<dbReference type="RefSeq" id="WP_013865794.1">
    <property type="nucleotide sequence ID" value="NC_015635.1"/>
</dbReference>
<dbReference type="STRING" id="1032480.MLP_49620"/>
<proteinExistence type="predicted"/>
<keyword evidence="2" id="KW-1185">Reference proteome</keyword>
<dbReference type="PANTHER" id="PTHR36452">
    <property type="entry name" value="CHROMOSOME 12, WHOLE GENOME SHOTGUN SEQUENCE"/>
    <property type="match status" value="1"/>
</dbReference>
<name>F5XG42_MICPN</name>
<evidence type="ECO:0000313" key="1">
    <source>
        <dbReference type="EMBL" id="BAK37976.1"/>
    </source>
</evidence>
<dbReference type="KEGG" id="mph:MLP_49620"/>
<dbReference type="HOGENOM" id="CLU_036742_2_2_11"/>
<dbReference type="eggNOG" id="COG5587">
    <property type="taxonomic scope" value="Bacteria"/>
</dbReference>
<dbReference type="PANTHER" id="PTHR36452:SF1">
    <property type="entry name" value="DUF2461 DOMAIN-CONTAINING PROTEIN"/>
    <property type="match status" value="1"/>
</dbReference>
<dbReference type="NCBIfam" id="TIGR02453">
    <property type="entry name" value="TIGR02453 family protein"/>
    <property type="match status" value="1"/>
</dbReference>
<gene>
    <name evidence="1" type="ordered locus">MLP_49620</name>
</gene>
<dbReference type="InterPro" id="IPR012808">
    <property type="entry name" value="CHP02453"/>
</dbReference>
<dbReference type="EMBL" id="AP012204">
    <property type="protein sequence ID" value="BAK37976.1"/>
    <property type="molecule type" value="Genomic_DNA"/>
</dbReference>
<dbReference type="InterPro" id="IPR015996">
    <property type="entry name" value="UCP028451"/>
</dbReference>
<evidence type="ECO:0000313" key="2">
    <source>
        <dbReference type="Proteomes" id="UP000007947"/>
    </source>
</evidence>
<dbReference type="Pfam" id="PF09365">
    <property type="entry name" value="DUF2461"/>
    <property type="match status" value="1"/>
</dbReference>
<protein>
    <recommendedName>
        <fullName evidence="3">TIGR02453 family protein</fullName>
    </recommendedName>
</protein>
<dbReference type="OrthoDB" id="9794241at2"/>
<dbReference type="PIRSF" id="PIRSF028451">
    <property type="entry name" value="UCP028451"/>
    <property type="match status" value="1"/>
</dbReference>
<accession>F5XG42</accession>